<reference evidence="1 2" key="1">
    <citation type="submission" date="2020-03" db="EMBL/GenBank/DDBJ databases">
        <authorList>
            <person name="Wang L."/>
            <person name="He N."/>
            <person name="Li Y."/>
            <person name="Fang Y."/>
            <person name="Zhang F."/>
        </authorList>
    </citation>
    <scope>NUCLEOTIDE SEQUENCE [LARGE SCALE GENOMIC DNA]</scope>
    <source>
        <strain evidence="2">hsmgli-8</strain>
    </source>
</reference>
<accession>A0ABX0YGB2</accession>
<dbReference type="NCBIfam" id="TIGR03347">
    <property type="entry name" value="VI_chp_1"/>
    <property type="match status" value="1"/>
</dbReference>
<dbReference type="RefSeq" id="WP_168083791.1">
    <property type="nucleotide sequence ID" value="NZ_JAAVJI010000004.1"/>
</dbReference>
<dbReference type="InterPro" id="IPR010732">
    <property type="entry name" value="T6SS_TssG-like"/>
</dbReference>
<dbReference type="PANTHER" id="PTHR35564">
    <property type="match status" value="1"/>
</dbReference>
<gene>
    <name evidence="1" type="primary">tssG</name>
    <name evidence="1" type="ORF">HBH25_10150</name>
</gene>
<dbReference type="Pfam" id="PF06996">
    <property type="entry name" value="T6SS_TssG"/>
    <property type="match status" value="1"/>
</dbReference>
<proteinExistence type="predicted"/>
<organism evidence="1 2">
    <name type="scientific">Pseudomonas quercus</name>
    <dbReference type="NCBI Taxonomy" id="2722792"/>
    <lineage>
        <taxon>Bacteria</taxon>
        <taxon>Pseudomonadati</taxon>
        <taxon>Pseudomonadota</taxon>
        <taxon>Gammaproteobacteria</taxon>
        <taxon>Pseudomonadales</taxon>
        <taxon>Pseudomonadaceae</taxon>
        <taxon>Pseudomonas</taxon>
    </lineage>
</organism>
<dbReference type="Proteomes" id="UP000746535">
    <property type="component" value="Unassembled WGS sequence"/>
</dbReference>
<sequence>MAPANRRSTPGLIDQARAEPYRFEFFQLVRLLRLHYSRTGRMDLHTRPHEDPLRFRSLLSLNFPASEVSDLRFEHEGRVSAAGLPLSDVQVTFMGLVGPSGVLPRPYTELLLERHIQYRDDAAHAFLDVFSHRMTTLFYEAWQKYKFHIEYERNGSSRFDRYLLNLVGFGPQAQQRQFTQNGSSLRPSLFTYFAGLFAQKPRNALNLERMLSFYFSLPFKVKPFAGRWLKLDVSQRTQLGRRNAALGQSTVVGQRVWDYQSCVRIELGPLALADYRRFQPNTPGYRQLVELVRFYAGPELDVQLSPTLRREAVPLAQLGREGGVALGWLGWLKRPGRDVAPSRCALFSIPFDGVSL</sequence>
<protein>
    <submittedName>
        <fullName evidence="1">Type VI secretion system baseplate subunit TssG</fullName>
    </submittedName>
</protein>
<dbReference type="EMBL" id="JAAVJI010000004">
    <property type="protein sequence ID" value="NJP01226.1"/>
    <property type="molecule type" value="Genomic_DNA"/>
</dbReference>
<name>A0ABX0YGB2_9PSED</name>
<evidence type="ECO:0000313" key="1">
    <source>
        <dbReference type="EMBL" id="NJP01226.1"/>
    </source>
</evidence>
<dbReference type="PANTHER" id="PTHR35564:SF4">
    <property type="entry name" value="CYTOPLASMIC PROTEIN"/>
    <property type="match status" value="1"/>
</dbReference>
<keyword evidence="2" id="KW-1185">Reference proteome</keyword>
<evidence type="ECO:0000313" key="2">
    <source>
        <dbReference type="Proteomes" id="UP000746535"/>
    </source>
</evidence>
<comment type="caution">
    <text evidence="1">The sequence shown here is derived from an EMBL/GenBank/DDBJ whole genome shotgun (WGS) entry which is preliminary data.</text>
</comment>